<proteinExistence type="predicted"/>
<dbReference type="OrthoDB" id="2014981at2759"/>
<dbReference type="Pfam" id="PF08241">
    <property type="entry name" value="Methyltransf_11"/>
    <property type="match status" value="1"/>
</dbReference>
<dbReference type="Proteomes" id="UP000663760">
    <property type="component" value="Chromosome 9"/>
</dbReference>
<name>A0A7I8KX21_SPIIN</name>
<keyword evidence="4" id="KW-1185">Reference proteome</keyword>
<dbReference type="PANTHER" id="PTHR44067:SF5">
    <property type="entry name" value="EXPRESSED PROTEIN"/>
    <property type="match status" value="1"/>
</dbReference>
<feature type="signal peptide" evidence="1">
    <location>
        <begin position="1"/>
        <end position="18"/>
    </location>
</feature>
<evidence type="ECO:0000259" key="2">
    <source>
        <dbReference type="Pfam" id="PF08241"/>
    </source>
</evidence>
<accession>A0A7I8KX21</accession>
<protein>
    <recommendedName>
        <fullName evidence="2">Methyltransferase type 11 domain-containing protein</fullName>
    </recommendedName>
</protein>
<sequence length="374" mass="40135">MGLGMGLSLLLLFAMVGTNLLSLYHLSSISSYPRGGAARQPAAQIPDRLQQQLATIRATISHLTGLRPSATTLRSPSSPADLLLYASLSPIASACHDHPELLHRYMTYTPFKPCPSDPDNLAEVLSLRGCHPLPRRRCFSATAAKEIPLSSDPFPASLPDAAVIWPSTAACKSFACLPPHLGFDMAAEAARFLPPTRSNLDLTIPQLLAIAANLSSPIRLALDVGGGSGTFAARMKIDAGATVVTTTMNLGAPYSEAAALRGLVPLHVPLQQRFPIHDAALDLVRCGHAVNRWIPSAALEFLLFDADRVLRSGGFLWIDHFFCRAADLNADYAPLFRKLGYRILKWSVGNKTDAGGVKNGEVYLTALLQKPVGK</sequence>
<dbReference type="GO" id="GO:0008757">
    <property type="term" value="F:S-adenosylmethionine-dependent methyltransferase activity"/>
    <property type="evidence" value="ECO:0007669"/>
    <property type="project" value="InterPro"/>
</dbReference>
<dbReference type="AlphaFoldDB" id="A0A7I8KX21"/>
<dbReference type="Gene3D" id="3.40.50.150">
    <property type="entry name" value="Vaccinia Virus protein VP39"/>
    <property type="match status" value="1"/>
</dbReference>
<dbReference type="InterPro" id="IPR013216">
    <property type="entry name" value="Methyltransf_11"/>
</dbReference>
<evidence type="ECO:0000313" key="3">
    <source>
        <dbReference type="EMBL" id="CAA7402072.1"/>
    </source>
</evidence>
<gene>
    <name evidence="3" type="ORF">SI8410_09012750</name>
</gene>
<evidence type="ECO:0000256" key="1">
    <source>
        <dbReference type="SAM" id="SignalP"/>
    </source>
</evidence>
<feature type="domain" description="Methyltransferase type 11" evidence="2">
    <location>
        <begin position="222"/>
        <end position="318"/>
    </location>
</feature>
<reference evidence="3" key="1">
    <citation type="submission" date="2020-02" db="EMBL/GenBank/DDBJ databases">
        <authorList>
            <person name="Scholz U."/>
            <person name="Mascher M."/>
            <person name="Fiebig A."/>
        </authorList>
    </citation>
    <scope>NUCLEOTIDE SEQUENCE</scope>
</reference>
<dbReference type="PANTHER" id="PTHR44067">
    <property type="entry name" value="S-ADENOSYL-L-METHIONINE-DEPENDENT METHYLTRANSFERASE SUPERFAMILY PROTEIN-RELATED"/>
    <property type="match status" value="1"/>
</dbReference>
<dbReference type="InterPro" id="IPR029063">
    <property type="entry name" value="SAM-dependent_MTases_sf"/>
</dbReference>
<dbReference type="InterPro" id="IPR053223">
    <property type="entry name" value="Prob_Methyltransferase"/>
</dbReference>
<dbReference type="EMBL" id="LR746272">
    <property type="protein sequence ID" value="CAA7402072.1"/>
    <property type="molecule type" value="Genomic_DNA"/>
</dbReference>
<feature type="chain" id="PRO_5029783750" description="Methyltransferase type 11 domain-containing protein" evidence="1">
    <location>
        <begin position="19"/>
        <end position="374"/>
    </location>
</feature>
<dbReference type="SUPFAM" id="SSF53335">
    <property type="entry name" value="S-adenosyl-L-methionine-dependent methyltransferases"/>
    <property type="match status" value="1"/>
</dbReference>
<organism evidence="3 4">
    <name type="scientific">Spirodela intermedia</name>
    <name type="common">Intermediate duckweed</name>
    <dbReference type="NCBI Taxonomy" id="51605"/>
    <lineage>
        <taxon>Eukaryota</taxon>
        <taxon>Viridiplantae</taxon>
        <taxon>Streptophyta</taxon>
        <taxon>Embryophyta</taxon>
        <taxon>Tracheophyta</taxon>
        <taxon>Spermatophyta</taxon>
        <taxon>Magnoliopsida</taxon>
        <taxon>Liliopsida</taxon>
        <taxon>Araceae</taxon>
        <taxon>Lemnoideae</taxon>
        <taxon>Spirodela</taxon>
    </lineage>
</organism>
<keyword evidence="1" id="KW-0732">Signal</keyword>
<evidence type="ECO:0000313" key="4">
    <source>
        <dbReference type="Proteomes" id="UP000663760"/>
    </source>
</evidence>